<evidence type="ECO:0000256" key="5">
    <source>
        <dbReference type="ARBA" id="ARBA00030513"/>
    </source>
</evidence>
<organism evidence="8 9">
    <name type="scientific">Ranatra chinensis</name>
    <dbReference type="NCBI Taxonomy" id="642074"/>
    <lineage>
        <taxon>Eukaryota</taxon>
        <taxon>Metazoa</taxon>
        <taxon>Ecdysozoa</taxon>
        <taxon>Arthropoda</taxon>
        <taxon>Hexapoda</taxon>
        <taxon>Insecta</taxon>
        <taxon>Pterygota</taxon>
        <taxon>Neoptera</taxon>
        <taxon>Paraneoptera</taxon>
        <taxon>Hemiptera</taxon>
        <taxon>Heteroptera</taxon>
        <taxon>Panheteroptera</taxon>
        <taxon>Nepomorpha</taxon>
        <taxon>Nepidae</taxon>
        <taxon>Ranatrinae</taxon>
        <taxon>Ranatra</taxon>
    </lineage>
</organism>
<dbReference type="InterPro" id="IPR036081">
    <property type="entry name" value="Translin_sf"/>
</dbReference>
<dbReference type="AlphaFoldDB" id="A0ABD0YWT0"/>
<dbReference type="CDD" id="cd14819">
    <property type="entry name" value="Translin"/>
    <property type="match status" value="1"/>
</dbReference>
<evidence type="ECO:0000256" key="3">
    <source>
        <dbReference type="ARBA" id="ARBA00025374"/>
    </source>
</evidence>
<comment type="subunit">
    <text evidence="1">Ring-shaped heterooctamer of six TSN and two TSNAX subunits, DNA/RNA binding occurs inside the ring.</text>
</comment>
<accession>A0ABD0YWT0</accession>
<evidence type="ECO:0000256" key="6">
    <source>
        <dbReference type="PIRSR" id="PIRSR602848-1"/>
    </source>
</evidence>
<name>A0ABD0YWT0_9HEMI</name>
<evidence type="ECO:0000256" key="2">
    <source>
        <dbReference type="ARBA" id="ARBA00022196"/>
    </source>
</evidence>
<protein>
    <recommendedName>
        <fullName evidence="2">Translin</fullName>
    </recommendedName>
    <alternativeName>
        <fullName evidence="5">Component 3 of promoter of RISC</fullName>
    </alternativeName>
</protein>
<dbReference type="InterPro" id="IPR002848">
    <property type="entry name" value="Translin_fam"/>
</dbReference>
<gene>
    <name evidence="8" type="ORF">AAG570_000347</name>
</gene>
<dbReference type="InterPro" id="IPR033956">
    <property type="entry name" value="Translin"/>
</dbReference>
<comment type="function">
    <text evidence="4">Exhibits both single-stranded and double-stranded endoribonuclease activity. May act as an activator of RNA-induced silencing complex (RISC) by facilitating endonucleolytic cleavage of the siRNA passenger strand.</text>
</comment>
<dbReference type="SUPFAM" id="SSF74784">
    <property type="entry name" value="Translin"/>
    <property type="match status" value="1"/>
</dbReference>
<dbReference type="Gene3D" id="1.20.58.200">
    <property type="entry name" value="Translin, domain 2"/>
    <property type="match status" value="1"/>
</dbReference>
<proteinExistence type="predicted"/>
<keyword evidence="6" id="KW-0479">Metal-binding</keyword>
<evidence type="ECO:0000256" key="7">
    <source>
        <dbReference type="SAM" id="MobiDB-lite"/>
    </source>
</evidence>
<dbReference type="Pfam" id="PF01997">
    <property type="entry name" value="Translin"/>
    <property type="match status" value="1"/>
</dbReference>
<feature type="compositionally biased region" description="Polar residues" evidence="7">
    <location>
        <begin position="112"/>
        <end position="131"/>
    </location>
</feature>
<dbReference type="Proteomes" id="UP001558652">
    <property type="component" value="Unassembled WGS sequence"/>
</dbReference>
<keyword evidence="9" id="KW-1185">Reference proteome</keyword>
<sequence>MASREIVASKLSVKVNRSEGFHVDLEDYLSGLLLLASELSRFAVNSVTSGDYQRPIQISQFVNELNSGFRLLNFKNDGLRKKFDGLKYDLKKIEEVVYDLSIRGLKPGPIETSANVDDQISNIKTESQISDTKNEDDQKMDM</sequence>
<evidence type="ECO:0000313" key="8">
    <source>
        <dbReference type="EMBL" id="KAL1140415.1"/>
    </source>
</evidence>
<evidence type="ECO:0000256" key="4">
    <source>
        <dbReference type="ARBA" id="ARBA00025410"/>
    </source>
</evidence>
<keyword evidence="6" id="KW-0460">Magnesium</keyword>
<comment type="caution">
    <text evidence="8">The sequence shown here is derived from an EMBL/GenBank/DDBJ whole genome shotgun (WGS) entry which is preliminary data.</text>
</comment>
<reference evidence="8 9" key="1">
    <citation type="submission" date="2024-07" db="EMBL/GenBank/DDBJ databases">
        <title>Chromosome-level genome assembly of the water stick insect Ranatra chinensis (Heteroptera: Nepidae).</title>
        <authorList>
            <person name="Liu X."/>
        </authorList>
    </citation>
    <scope>NUCLEOTIDE SEQUENCE [LARGE SCALE GENOMIC DNA]</scope>
    <source>
        <strain evidence="8">Cailab_2021Rc</strain>
        <tissue evidence="8">Muscle</tissue>
    </source>
</reference>
<dbReference type="InterPro" id="IPR016069">
    <property type="entry name" value="Translin_C"/>
</dbReference>
<feature type="region of interest" description="Disordered" evidence="7">
    <location>
        <begin position="107"/>
        <end position="142"/>
    </location>
</feature>
<evidence type="ECO:0000256" key="1">
    <source>
        <dbReference type="ARBA" id="ARBA00011685"/>
    </source>
</evidence>
<feature type="binding site" evidence="6">
    <location>
        <position position="38"/>
    </location>
    <ligand>
        <name>Mg(2+)</name>
        <dbReference type="ChEBI" id="CHEBI:18420"/>
    </ligand>
</feature>
<comment type="function">
    <text evidence="3">DNA-binding protein that specifically recognizes consensus sequences at the breakpoint junctions in chromosomal translocations, mostly involving immunoglobulin (Ig)/T-cell receptor gene segments. Seems to recognize single-stranded DNA ends generated by staggered breaks occurring at recombination hot spots.</text>
</comment>
<evidence type="ECO:0000313" key="9">
    <source>
        <dbReference type="Proteomes" id="UP001558652"/>
    </source>
</evidence>
<dbReference type="EMBL" id="JBFDAA010000001">
    <property type="protein sequence ID" value="KAL1140415.1"/>
    <property type="molecule type" value="Genomic_DNA"/>
</dbReference>
<feature type="compositionally biased region" description="Basic and acidic residues" evidence="7">
    <location>
        <begin position="132"/>
        <end position="142"/>
    </location>
</feature>
<dbReference type="FunFam" id="1.20.58.200:FF:000002">
    <property type="entry name" value="Putative translin"/>
    <property type="match status" value="1"/>
</dbReference>
<dbReference type="PANTHER" id="PTHR10741">
    <property type="entry name" value="TRANSLIN AND TRANSLIN ASSOCIATED PROTEIN X"/>
    <property type="match status" value="1"/>
</dbReference>